<evidence type="ECO:0000256" key="1">
    <source>
        <dbReference type="SAM" id="MobiDB-lite"/>
    </source>
</evidence>
<reference evidence="2 3" key="1">
    <citation type="submission" date="2020-07" db="EMBL/GenBank/DDBJ databases">
        <title>Comparative genomics of pyrophilous fungi reveals a link between fire events and developmental genes.</title>
        <authorList>
            <consortium name="DOE Joint Genome Institute"/>
            <person name="Steindorff A.S."/>
            <person name="Carver A."/>
            <person name="Calhoun S."/>
            <person name="Stillman K."/>
            <person name="Liu H."/>
            <person name="Lipzen A."/>
            <person name="Pangilinan J."/>
            <person name="Labutti K."/>
            <person name="Bruns T.D."/>
            <person name="Grigoriev I.V."/>
        </authorList>
    </citation>
    <scope>NUCLEOTIDE SEQUENCE [LARGE SCALE GENOMIC DNA]</scope>
    <source>
        <strain evidence="2 3">CBS 144469</strain>
    </source>
</reference>
<proteinExistence type="predicted"/>
<evidence type="ECO:0000313" key="3">
    <source>
        <dbReference type="Proteomes" id="UP000521943"/>
    </source>
</evidence>
<dbReference type="Proteomes" id="UP000521943">
    <property type="component" value="Unassembled WGS sequence"/>
</dbReference>
<dbReference type="InterPro" id="IPR009027">
    <property type="entry name" value="Ribosomal_bL9/RNase_H1_N"/>
</dbReference>
<dbReference type="AlphaFoldDB" id="A0A8H6I5T5"/>
<keyword evidence="3" id="KW-1185">Reference proteome</keyword>
<sequence>MAPETNMSQASGAASGVSLSLQMRDLLGSLIRTIDLRFRILQGADNAENEYHPDTCTVCDGTGFIMVPRYSPTHDDDVDDDDNDAVTVPDSEDEDEFPASTKPDGAAAAAAFASLLGVVGASSGASPSSSQLPPATSLLMTPPPTQAPVASSAGAASGATPVAAVAAVPANAVAQAGGAPAPVPGPTLGGPSAPAPTVISPPAPAPPLVINVPAVTQAHGVPPMSAIIPGFQALGPNTPPPNPANAVFAAPGEDRYYVVTKGLRVGVLGGWPNTSPYVTGVASASFSRHRSIQGAYDAYLRAWSAGSVAYV</sequence>
<accession>A0A8H6I5T5</accession>
<feature type="region of interest" description="Disordered" evidence="1">
    <location>
        <begin position="70"/>
        <end position="104"/>
    </location>
</feature>
<feature type="compositionally biased region" description="Acidic residues" evidence="1">
    <location>
        <begin position="76"/>
        <end position="97"/>
    </location>
</feature>
<name>A0A8H6I5T5_9AGAR</name>
<dbReference type="SUPFAM" id="SSF55658">
    <property type="entry name" value="L9 N-domain-like"/>
    <property type="match status" value="1"/>
</dbReference>
<feature type="region of interest" description="Disordered" evidence="1">
    <location>
        <begin position="123"/>
        <end position="153"/>
    </location>
</feature>
<dbReference type="EMBL" id="JACGCI010000018">
    <property type="protein sequence ID" value="KAF6758444.1"/>
    <property type="molecule type" value="Genomic_DNA"/>
</dbReference>
<comment type="caution">
    <text evidence="2">The sequence shown here is derived from an EMBL/GenBank/DDBJ whole genome shotgun (WGS) entry which is preliminary data.</text>
</comment>
<evidence type="ECO:0000313" key="2">
    <source>
        <dbReference type="EMBL" id="KAF6758444.1"/>
    </source>
</evidence>
<organism evidence="2 3">
    <name type="scientific">Ephemerocybe angulata</name>
    <dbReference type="NCBI Taxonomy" id="980116"/>
    <lineage>
        <taxon>Eukaryota</taxon>
        <taxon>Fungi</taxon>
        <taxon>Dikarya</taxon>
        <taxon>Basidiomycota</taxon>
        <taxon>Agaricomycotina</taxon>
        <taxon>Agaricomycetes</taxon>
        <taxon>Agaricomycetidae</taxon>
        <taxon>Agaricales</taxon>
        <taxon>Agaricineae</taxon>
        <taxon>Psathyrellaceae</taxon>
        <taxon>Ephemerocybe</taxon>
    </lineage>
</organism>
<gene>
    <name evidence="2" type="ORF">DFP72DRAFT_1064586</name>
</gene>
<dbReference type="OrthoDB" id="3270804at2759"/>
<protein>
    <submittedName>
        <fullName evidence="2">Uncharacterized protein</fullName>
    </submittedName>
</protein>
<feature type="compositionally biased region" description="Low complexity" evidence="1">
    <location>
        <begin position="123"/>
        <end position="139"/>
    </location>
</feature>